<accession>A0A9P3LDT5</accession>
<evidence type="ECO:0000256" key="3">
    <source>
        <dbReference type="ARBA" id="ARBA00022833"/>
    </source>
</evidence>
<proteinExistence type="predicted"/>
<gene>
    <name evidence="6" type="ORF">PsYK624_063960</name>
</gene>
<dbReference type="GO" id="GO:0008270">
    <property type="term" value="F:zinc ion binding"/>
    <property type="evidence" value="ECO:0007669"/>
    <property type="project" value="UniProtKB-KW"/>
</dbReference>
<feature type="domain" description="MYND-type" evidence="5">
    <location>
        <begin position="493"/>
        <end position="537"/>
    </location>
</feature>
<evidence type="ECO:0000313" key="6">
    <source>
        <dbReference type="EMBL" id="GJE90267.1"/>
    </source>
</evidence>
<protein>
    <submittedName>
        <fullName evidence="6">Zinc finger MYND domain-containing protein</fullName>
    </submittedName>
</protein>
<dbReference type="Pfam" id="PF01753">
    <property type="entry name" value="zf-MYND"/>
    <property type="match status" value="1"/>
</dbReference>
<dbReference type="OrthoDB" id="2951111at2759"/>
<dbReference type="SUPFAM" id="SSF144232">
    <property type="entry name" value="HIT/MYND zinc finger-like"/>
    <property type="match status" value="1"/>
</dbReference>
<dbReference type="EMBL" id="BPQB01000016">
    <property type="protein sequence ID" value="GJE90267.1"/>
    <property type="molecule type" value="Genomic_DNA"/>
</dbReference>
<evidence type="ECO:0000256" key="4">
    <source>
        <dbReference type="PROSITE-ProRule" id="PRU00134"/>
    </source>
</evidence>
<dbReference type="AlphaFoldDB" id="A0A9P3LDT5"/>
<evidence type="ECO:0000256" key="1">
    <source>
        <dbReference type="ARBA" id="ARBA00022723"/>
    </source>
</evidence>
<dbReference type="InterPro" id="IPR002893">
    <property type="entry name" value="Znf_MYND"/>
</dbReference>
<evidence type="ECO:0000313" key="7">
    <source>
        <dbReference type="Proteomes" id="UP000703269"/>
    </source>
</evidence>
<sequence length="543" mass="62274">MSRLGYRPFERTIDPPDPLWGHLGVQHSELIVGPPRQWAQLFLSLHREKERSDPTVRRELIIGLRTIPRWEWDSLWKNGFVLAVLNAFADGDFCGYTTEELLSSIAQNDDGCSQLSEKLLYTMWLLLMLFACLHRIGVECGYSALQKHEKAVDIIQHKLTEAWTAVWEFFKAIRHGPIANEIYKGFGVPVSFYGCILDCVPTAEEILRLRTGRLPVQEKSSHILPLLFLVWAFSDDYDLRMRSIHRIGVVASLKWTRGGLEQFEGCPNTSRRHLRRLYEDLCNPHFDDMDFVNVRMIVGLVWPRRPFSIETPLERKVFGKLLGSYRRELCLKGSEDDPMGSFVSRSHFIYVAWAIRAATFSPSARPTESQLYGIIGSLALWLIPTLESTSDHWWPEVKPDVPPLATTLASCRRLLGTFHPPRPALAPLRRHTYRAWRTAVAELDRRRDLREPNEVEWRGALAAWRQLGRFMPPDAREEVDEEGGLAVLERCACAECECHVHKPLHPVKVCKGCWLVAYCGPKCQTSDWESGGHRRVCKNVVGK</sequence>
<keyword evidence="1" id="KW-0479">Metal-binding</keyword>
<comment type="caution">
    <text evidence="6">The sequence shown here is derived from an EMBL/GenBank/DDBJ whole genome shotgun (WGS) entry which is preliminary data.</text>
</comment>
<evidence type="ECO:0000256" key="2">
    <source>
        <dbReference type="ARBA" id="ARBA00022771"/>
    </source>
</evidence>
<dbReference type="Gene3D" id="6.10.140.2220">
    <property type="match status" value="1"/>
</dbReference>
<keyword evidence="3" id="KW-0862">Zinc</keyword>
<reference evidence="6 7" key="1">
    <citation type="submission" date="2021-08" db="EMBL/GenBank/DDBJ databases">
        <title>Draft Genome Sequence of Phanerochaete sordida strain YK-624.</title>
        <authorList>
            <person name="Mori T."/>
            <person name="Dohra H."/>
            <person name="Suzuki T."/>
            <person name="Kawagishi H."/>
            <person name="Hirai H."/>
        </authorList>
    </citation>
    <scope>NUCLEOTIDE SEQUENCE [LARGE SCALE GENOMIC DNA]</scope>
    <source>
        <strain evidence="6 7">YK-624</strain>
    </source>
</reference>
<keyword evidence="2 4" id="KW-0863">Zinc-finger</keyword>
<keyword evidence="7" id="KW-1185">Reference proteome</keyword>
<name>A0A9P3LDT5_9APHY</name>
<dbReference type="PROSITE" id="PS50865">
    <property type="entry name" value="ZF_MYND_2"/>
    <property type="match status" value="1"/>
</dbReference>
<evidence type="ECO:0000259" key="5">
    <source>
        <dbReference type="PROSITE" id="PS50865"/>
    </source>
</evidence>
<dbReference type="Proteomes" id="UP000703269">
    <property type="component" value="Unassembled WGS sequence"/>
</dbReference>
<organism evidence="6 7">
    <name type="scientific">Phanerochaete sordida</name>
    <dbReference type="NCBI Taxonomy" id="48140"/>
    <lineage>
        <taxon>Eukaryota</taxon>
        <taxon>Fungi</taxon>
        <taxon>Dikarya</taxon>
        <taxon>Basidiomycota</taxon>
        <taxon>Agaricomycotina</taxon>
        <taxon>Agaricomycetes</taxon>
        <taxon>Polyporales</taxon>
        <taxon>Phanerochaetaceae</taxon>
        <taxon>Phanerochaete</taxon>
    </lineage>
</organism>